<name>A0A9P7N5K2_9HYPO</name>
<dbReference type="InterPro" id="IPR015797">
    <property type="entry name" value="NUDIX_hydrolase-like_dom_sf"/>
</dbReference>
<organism evidence="2 3">
    <name type="scientific">Claviceps pusilla</name>
    <dbReference type="NCBI Taxonomy" id="123648"/>
    <lineage>
        <taxon>Eukaryota</taxon>
        <taxon>Fungi</taxon>
        <taxon>Dikarya</taxon>
        <taxon>Ascomycota</taxon>
        <taxon>Pezizomycotina</taxon>
        <taxon>Sordariomycetes</taxon>
        <taxon>Hypocreomycetidae</taxon>
        <taxon>Hypocreales</taxon>
        <taxon>Clavicipitaceae</taxon>
        <taxon>Claviceps</taxon>
    </lineage>
</organism>
<keyword evidence="3" id="KW-1185">Reference proteome</keyword>
<dbReference type="CDD" id="cd03676">
    <property type="entry name" value="NUDIX_Tnr3_like"/>
    <property type="match status" value="1"/>
</dbReference>
<dbReference type="Proteomes" id="UP000748025">
    <property type="component" value="Unassembled WGS sequence"/>
</dbReference>
<dbReference type="AlphaFoldDB" id="A0A9P7N5K2"/>
<evidence type="ECO:0000313" key="2">
    <source>
        <dbReference type="EMBL" id="KAG5989817.1"/>
    </source>
</evidence>
<gene>
    <name evidence="2" type="ORF">E4U43_004427</name>
</gene>
<accession>A0A9P7N5K2</accession>
<proteinExistence type="predicted"/>
<dbReference type="Pfam" id="PF00293">
    <property type="entry name" value="NUDIX"/>
    <property type="match status" value="1"/>
</dbReference>
<dbReference type="PANTHER" id="PTHR13622:SF8">
    <property type="entry name" value="THIAMIN PYROPHOSPHOKINASE 1"/>
    <property type="match status" value="1"/>
</dbReference>
<dbReference type="SUPFAM" id="SSF55811">
    <property type="entry name" value="Nudix"/>
    <property type="match status" value="1"/>
</dbReference>
<reference evidence="2" key="1">
    <citation type="journal article" date="2020" name="bioRxiv">
        <title>Whole genome comparisons of ergot fungi reveals the divergence and evolution of species within the genus Claviceps are the result of varying mechanisms driving genome evolution and host range expansion.</title>
        <authorList>
            <person name="Wyka S.A."/>
            <person name="Mondo S.J."/>
            <person name="Liu M."/>
            <person name="Dettman J."/>
            <person name="Nalam V."/>
            <person name="Broders K.D."/>
        </authorList>
    </citation>
    <scope>NUCLEOTIDE SEQUENCE</scope>
    <source>
        <strain evidence="2">CCC 602</strain>
    </source>
</reference>
<dbReference type="EMBL" id="SRPW01002881">
    <property type="protein sequence ID" value="KAG5989817.1"/>
    <property type="molecule type" value="Genomic_DNA"/>
</dbReference>
<dbReference type="OrthoDB" id="10261522at2759"/>
<evidence type="ECO:0000313" key="3">
    <source>
        <dbReference type="Proteomes" id="UP000748025"/>
    </source>
</evidence>
<dbReference type="Gene3D" id="3.90.79.10">
    <property type="entry name" value="Nucleoside Triphosphate Pyrophosphohydrolase"/>
    <property type="match status" value="1"/>
</dbReference>
<dbReference type="PROSITE" id="PS51462">
    <property type="entry name" value="NUDIX"/>
    <property type="match status" value="1"/>
</dbReference>
<dbReference type="FunFam" id="3.90.79.10:FF:000019">
    <property type="entry name" value="Thiamin pyrophosphokinase, putative"/>
    <property type="match status" value="1"/>
</dbReference>
<dbReference type="PANTHER" id="PTHR13622">
    <property type="entry name" value="THIAMIN PYROPHOSPHOKINASE"/>
    <property type="match status" value="1"/>
</dbReference>
<dbReference type="InterPro" id="IPR000086">
    <property type="entry name" value="NUDIX_hydrolase_dom"/>
</dbReference>
<comment type="caution">
    <text evidence="2">The sequence shown here is derived from an EMBL/GenBank/DDBJ whole genome shotgun (WGS) entry which is preliminary data.</text>
</comment>
<evidence type="ECO:0000259" key="1">
    <source>
        <dbReference type="PROSITE" id="PS51462"/>
    </source>
</evidence>
<feature type="domain" description="Nudix hydrolase" evidence="1">
    <location>
        <begin position="139"/>
        <end position="283"/>
    </location>
</feature>
<dbReference type="GO" id="GO:0044715">
    <property type="term" value="F:8-oxo-dGDP phosphatase activity"/>
    <property type="evidence" value="ECO:0007669"/>
    <property type="project" value="TreeGrafter"/>
</dbReference>
<protein>
    <recommendedName>
        <fullName evidence="1">Nudix hydrolase domain-containing protein</fullName>
    </recommendedName>
</protein>
<sequence>MTAPEMQAVQTPSLLHLIAIVDNTPLDFETNCAPYYRLHLSPDPRTHGYIHPDVVSRMPWPSSFVINHEHRHVTLSPCPSGTSLSAHANVAFQQAVDTAIEKSIFPSLNGMHSEYFRLMGAREFVRVERFASSLFGIATRGAHLTCYVRAAQGPPMIWVARRSAKLLAYPGLLDSTVAGGVKADHSPLDCILAESDEEAALPVDLVAEHVRSVGVITLANTNVRSHLHHSEVLYIYDLELPADVVPRPHDGEVDEFVLMSCDEVRRRMLNQEFKPNVCPVLIDFLVRHAVITPEHEPQYVDICSRLRRKLPVPTVSDE</sequence>